<dbReference type="RefSeq" id="WP_386783530.1">
    <property type="nucleotide sequence ID" value="NZ_JBHTIC010000020.1"/>
</dbReference>
<sequence>MAVYIFKQAHPSPTLISLVDAGKQLKFEKDWEVADELNEKSLVEVYIQAAIKAAENYIGLSINQAKFKLTTNQFTNNLAFTRGPISAIESITYKDEAGDVQTLDNSLYELRPLDRYQQELFFENFDELPTVISGVSNAVTINITTGYGAADELPEDIRSAIYLIMTSLYENRQDSVEKLPKASTVLLQPYRIY</sequence>
<evidence type="ECO:0000313" key="2">
    <source>
        <dbReference type="Proteomes" id="UP001597032"/>
    </source>
</evidence>
<dbReference type="Gene3D" id="1.10.3230.30">
    <property type="entry name" value="Phage gp6-like head-tail connector protein"/>
    <property type="match status" value="1"/>
</dbReference>
<dbReference type="EMBL" id="JBHTIC010000020">
    <property type="protein sequence ID" value="MFD0762986.1"/>
    <property type="molecule type" value="Genomic_DNA"/>
</dbReference>
<gene>
    <name evidence="1" type="ORF">ACFQZW_12920</name>
</gene>
<dbReference type="InterPro" id="IPR011738">
    <property type="entry name" value="Phage_CHP"/>
</dbReference>
<name>A0ABW2Z8P8_9FLAO</name>
<evidence type="ECO:0000313" key="1">
    <source>
        <dbReference type="EMBL" id="MFD0762986.1"/>
    </source>
</evidence>
<protein>
    <recommendedName>
        <fullName evidence="3">Phage gp6-like head-tail connector protein</fullName>
    </recommendedName>
</protein>
<proteinExistence type="predicted"/>
<keyword evidence="2" id="KW-1185">Reference proteome</keyword>
<organism evidence="1 2">
    <name type="scientific">Lutibacter aestuarii</name>
    <dbReference type="NCBI Taxonomy" id="861111"/>
    <lineage>
        <taxon>Bacteria</taxon>
        <taxon>Pseudomonadati</taxon>
        <taxon>Bacteroidota</taxon>
        <taxon>Flavobacteriia</taxon>
        <taxon>Flavobacteriales</taxon>
        <taxon>Flavobacteriaceae</taxon>
        <taxon>Lutibacter</taxon>
    </lineage>
</organism>
<reference evidence="2" key="1">
    <citation type="journal article" date="2019" name="Int. J. Syst. Evol. Microbiol.">
        <title>The Global Catalogue of Microorganisms (GCM) 10K type strain sequencing project: providing services to taxonomists for standard genome sequencing and annotation.</title>
        <authorList>
            <consortium name="The Broad Institute Genomics Platform"/>
            <consortium name="The Broad Institute Genome Sequencing Center for Infectious Disease"/>
            <person name="Wu L."/>
            <person name="Ma J."/>
        </authorList>
    </citation>
    <scope>NUCLEOTIDE SEQUENCE [LARGE SCALE GENOMIC DNA]</scope>
    <source>
        <strain evidence="2">CCUG 60022</strain>
    </source>
</reference>
<dbReference type="CDD" id="cd08054">
    <property type="entry name" value="gp6"/>
    <property type="match status" value="1"/>
</dbReference>
<accession>A0ABW2Z8P8</accession>
<dbReference type="Proteomes" id="UP001597032">
    <property type="component" value="Unassembled WGS sequence"/>
</dbReference>
<comment type="caution">
    <text evidence="1">The sequence shown here is derived from an EMBL/GenBank/DDBJ whole genome shotgun (WGS) entry which is preliminary data.</text>
</comment>
<evidence type="ECO:0008006" key="3">
    <source>
        <dbReference type="Google" id="ProtNLM"/>
    </source>
</evidence>
<dbReference type="NCBIfam" id="TIGR02215">
    <property type="entry name" value="phage_chp_gp8"/>
    <property type="match status" value="1"/>
</dbReference>